<dbReference type="AlphaFoldDB" id="A0A8B2VCX8"/>
<dbReference type="GeneID" id="92857908"/>
<dbReference type="PANTHER" id="PTHR43649:SF33">
    <property type="entry name" value="POLYGALACTURONAN_RHAMNOGALACTURONAN-BINDING PROTEIN YTCQ"/>
    <property type="match status" value="1"/>
</dbReference>
<dbReference type="InterPro" id="IPR006059">
    <property type="entry name" value="SBP"/>
</dbReference>
<evidence type="ECO:0000256" key="2">
    <source>
        <dbReference type="ARBA" id="ARBA00022729"/>
    </source>
</evidence>
<evidence type="ECO:0000313" key="7">
    <source>
        <dbReference type="Proteomes" id="UP000226191"/>
    </source>
</evidence>
<protein>
    <submittedName>
        <fullName evidence="6">Sugar ABC transporter substrate-binding protein</fullName>
    </submittedName>
</protein>
<gene>
    <name evidence="6" type="ORF">B1B09_12035</name>
</gene>
<dbReference type="InterPro" id="IPR050490">
    <property type="entry name" value="Bact_solute-bd_prot1"/>
</dbReference>
<keyword evidence="1" id="KW-1003">Cell membrane</keyword>
<evidence type="ECO:0000256" key="1">
    <source>
        <dbReference type="ARBA" id="ARBA00022475"/>
    </source>
</evidence>
<evidence type="ECO:0000256" key="5">
    <source>
        <dbReference type="ARBA" id="ARBA00023288"/>
    </source>
</evidence>
<dbReference type="Gene3D" id="3.40.190.10">
    <property type="entry name" value="Periplasmic binding protein-like II"/>
    <property type="match status" value="1"/>
</dbReference>
<dbReference type="RefSeq" id="WP_002515363.1">
    <property type="nucleotide sequence ID" value="NZ_AP022844.1"/>
</dbReference>
<proteinExistence type="predicted"/>
<keyword evidence="4" id="KW-0564">Palmitate</keyword>
<dbReference type="PANTHER" id="PTHR43649">
    <property type="entry name" value="ARABINOSE-BINDING PROTEIN-RELATED"/>
    <property type="match status" value="1"/>
</dbReference>
<accession>A0A8B2VCX8</accession>
<keyword evidence="3" id="KW-0472">Membrane</keyword>
<dbReference type="InterPro" id="IPR006311">
    <property type="entry name" value="TAT_signal"/>
</dbReference>
<evidence type="ECO:0000256" key="4">
    <source>
        <dbReference type="ARBA" id="ARBA00023139"/>
    </source>
</evidence>
<evidence type="ECO:0000256" key="3">
    <source>
        <dbReference type="ARBA" id="ARBA00023136"/>
    </source>
</evidence>
<keyword evidence="5" id="KW-0449">Lipoprotein</keyword>
<keyword evidence="2" id="KW-0732">Signal</keyword>
<evidence type="ECO:0000313" key="6">
    <source>
        <dbReference type="EMBL" id="PGF31718.1"/>
    </source>
</evidence>
<dbReference type="SUPFAM" id="SSF53850">
    <property type="entry name" value="Periplasmic binding protein-like II"/>
    <property type="match status" value="1"/>
</dbReference>
<sequence length="440" mass="47373">MANLHSFSRRGLLLGGGVAMTTMALAACGESKSASSSSTSSGASDAKVSLTFWGWAPGYKEAVELWNKKNPNTQVTWIATEASRKIYPKMLTAVKANNAPDLAQVGYEALPSFVIQDAVQDIKEWAGDVDKNFTAAGAKSVNLGGAVYGIPVDTAPMAMIYNKALLDSLKIKAPKTWDEFASAARAVKKADPKASLTYFSSDRNFLAGLVRQAGGRWYDVTDSTVKVIMTQDAASRKVADFWQKLINEGSIPVHEGYTPQVYKQMNEDTLISELYGIWDTALIAQNVPKGKGKWAVAPLPEWPDRPGGADMGGSATVVLKGSKNAEAAARFATWMSTDPQAVSILISKGGLWPASTTGLANKALQKPDAFYSNDKVFVPFIDVAKNLKYDWVWGPTQVQAGQDMENNLVKVSKSYPITKALADTQESTLAKLKKQGIKVG</sequence>
<reference evidence="6 7" key="1">
    <citation type="submission" date="2017-02" db="EMBL/GenBank/DDBJ databases">
        <title>Prevalence of linear plasmids in Cutibacterium acnes isolates obtained from cancerous prostatic tissue.</title>
        <authorList>
            <person name="Davidsson S."/>
            <person name="Bruggemann H."/>
        </authorList>
    </citation>
    <scope>NUCLEOTIDE SEQUENCE [LARGE SCALE GENOMIC DNA]</scope>
    <source>
        <strain evidence="6 7">11-78</strain>
    </source>
</reference>
<dbReference type="EMBL" id="MVCE01000007">
    <property type="protein sequence ID" value="PGF31718.1"/>
    <property type="molecule type" value="Genomic_DNA"/>
</dbReference>
<dbReference type="PROSITE" id="PS51318">
    <property type="entry name" value="TAT"/>
    <property type="match status" value="1"/>
</dbReference>
<organism evidence="6 7">
    <name type="scientific">Cutibacterium acnes</name>
    <name type="common">Propionibacterium acnes</name>
    <dbReference type="NCBI Taxonomy" id="1747"/>
    <lineage>
        <taxon>Bacteria</taxon>
        <taxon>Bacillati</taxon>
        <taxon>Actinomycetota</taxon>
        <taxon>Actinomycetes</taxon>
        <taxon>Propionibacteriales</taxon>
        <taxon>Propionibacteriaceae</taxon>
        <taxon>Cutibacterium</taxon>
    </lineage>
</organism>
<dbReference type="Pfam" id="PF01547">
    <property type="entry name" value="SBP_bac_1"/>
    <property type="match status" value="1"/>
</dbReference>
<dbReference type="OrthoDB" id="2531053at2"/>
<dbReference type="Proteomes" id="UP000226191">
    <property type="component" value="Unassembled WGS sequence"/>
</dbReference>
<comment type="caution">
    <text evidence="6">The sequence shown here is derived from an EMBL/GenBank/DDBJ whole genome shotgun (WGS) entry which is preliminary data.</text>
</comment>
<name>A0A8B2VCX8_CUTAC</name>